<organism evidence="1">
    <name type="scientific">Anguilla anguilla</name>
    <name type="common">European freshwater eel</name>
    <name type="synonym">Muraena anguilla</name>
    <dbReference type="NCBI Taxonomy" id="7936"/>
    <lineage>
        <taxon>Eukaryota</taxon>
        <taxon>Metazoa</taxon>
        <taxon>Chordata</taxon>
        <taxon>Craniata</taxon>
        <taxon>Vertebrata</taxon>
        <taxon>Euteleostomi</taxon>
        <taxon>Actinopterygii</taxon>
        <taxon>Neopterygii</taxon>
        <taxon>Teleostei</taxon>
        <taxon>Anguilliformes</taxon>
        <taxon>Anguillidae</taxon>
        <taxon>Anguilla</taxon>
    </lineage>
</organism>
<dbReference type="EMBL" id="GBXM01034057">
    <property type="protein sequence ID" value="JAH74520.1"/>
    <property type="molecule type" value="Transcribed_RNA"/>
</dbReference>
<proteinExistence type="predicted"/>
<protein>
    <submittedName>
        <fullName evidence="1">Uncharacterized protein</fullName>
    </submittedName>
</protein>
<reference evidence="1" key="2">
    <citation type="journal article" date="2015" name="Fish Shellfish Immunol.">
        <title>Early steps in the European eel (Anguilla anguilla)-Vibrio vulnificus interaction in the gills: Role of the RtxA13 toxin.</title>
        <authorList>
            <person name="Callol A."/>
            <person name="Pajuelo D."/>
            <person name="Ebbesson L."/>
            <person name="Teles M."/>
            <person name="MacKenzie S."/>
            <person name="Amaro C."/>
        </authorList>
    </citation>
    <scope>NUCLEOTIDE SEQUENCE</scope>
</reference>
<evidence type="ECO:0000313" key="1">
    <source>
        <dbReference type="EMBL" id="JAH74520.1"/>
    </source>
</evidence>
<name>A0A0E9VAN0_ANGAN</name>
<dbReference type="AlphaFoldDB" id="A0A0E9VAN0"/>
<accession>A0A0E9VAN0</accession>
<reference evidence="1" key="1">
    <citation type="submission" date="2014-11" db="EMBL/GenBank/DDBJ databases">
        <authorList>
            <person name="Amaro Gonzalez C."/>
        </authorList>
    </citation>
    <scope>NUCLEOTIDE SEQUENCE</scope>
</reference>
<sequence length="19" mass="2460">MTHRKPRHVLFTRFHVCFF</sequence>